<comment type="caution">
    <text evidence="3">The sequence shown here is derived from an EMBL/GenBank/DDBJ whole genome shotgun (WGS) entry which is preliminary data.</text>
</comment>
<organism evidence="3 4">
    <name type="scientific">Mesonia sediminis</name>
    <dbReference type="NCBI Taxonomy" id="1703946"/>
    <lineage>
        <taxon>Bacteria</taxon>
        <taxon>Pseudomonadati</taxon>
        <taxon>Bacteroidota</taxon>
        <taxon>Flavobacteriia</taxon>
        <taxon>Flavobacteriales</taxon>
        <taxon>Flavobacteriaceae</taxon>
        <taxon>Mesonia</taxon>
    </lineage>
</organism>
<proteinExistence type="predicted"/>
<keyword evidence="1" id="KW-0732">Signal</keyword>
<evidence type="ECO:0000256" key="1">
    <source>
        <dbReference type="SAM" id="SignalP"/>
    </source>
</evidence>
<dbReference type="EMBL" id="JBHULZ010000040">
    <property type="protein sequence ID" value="MFD2697908.1"/>
    <property type="molecule type" value="Genomic_DNA"/>
</dbReference>
<dbReference type="InterPro" id="IPR016088">
    <property type="entry name" value="Chalcone_isomerase_3-sand"/>
</dbReference>
<feature type="chain" id="PRO_5046834002" evidence="1">
    <location>
        <begin position="22"/>
        <end position="186"/>
    </location>
</feature>
<evidence type="ECO:0000313" key="4">
    <source>
        <dbReference type="Proteomes" id="UP001597357"/>
    </source>
</evidence>
<name>A0ABW5SDS3_9FLAO</name>
<gene>
    <name evidence="3" type="ORF">ACFSQ0_07885</name>
</gene>
<dbReference type="Pfam" id="PF16036">
    <property type="entry name" value="Chalcone_3"/>
    <property type="match status" value="1"/>
</dbReference>
<feature type="domain" description="Chalcone isomerase" evidence="2">
    <location>
        <begin position="21"/>
        <end position="185"/>
    </location>
</feature>
<dbReference type="GO" id="GO:0016853">
    <property type="term" value="F:isomerase activity"/>
    <property type="evidence" value="ECO:0007669"/>
    <property type="project" value="UniProtKB-KW"/>
</dbReference>
<dbReference type="RefSeq" id="WP_379046603.1">
    <property type="nucleotide sequence ID" value="NZ_JBHULZ010000040.1"/>
</dbReference>
<keyword evidence="3" id="KW-0413">Isomerase</keyword>
<dbReference type="SUPFAM" id="SSF54626">
    <property type="entry name" value="Chalcone isomerase"/>
    <property type="match status" value="1"/>
</dbReference>
<dbReference type="Proteomes" id="UP001597357">
    <property type="component" value="Unassembled WGS sequence"/>
</dbReference>
<evidence type="ECO:0000313" key="3">
    <source>
        <dbReference type="EMBL" id="MFD2697908.1"/>
    </source>
</evidence>
<dbReference type="InterPro" id="IPR016087">
    <property type="entry name" value="Chalcone_isomerase"/>
</dbReference>
<dbReference type="Gene3D" id="3.50.70.10">
    <property type="match status" value="1"/>
</dbReference>
<feature type="signal peptide" evidence="1">
    <location>
        <begin position="1"/>
        <end position="21"/>
    </location>
</feature>
<sequence>MKTHINLLLALFIAFTGYSQTQVEGVTLPNTMKIGEHQTVLNGAGVREKLWIDLYVGALYLTEKKSSAKEILDSNEPMAVRLQIVSKLVSSSKMIEAVEDGFKKSTNNNVAPLRKQIDQFIGFFEEEIVKGDIFDITYQPERGVVAYKNGEQRGVIQGKAFKRALFGIWLDKKPADDDLKEGMLGK</sequence>
<dbReference type="InterPro" id="IPR036298">
    <property type="entry name" value="Chalcone_isomerase_sf"/>
</dbReference>
<protein>
    <submittedName>
        <fullName evidence="3">Chalcone isomerase family protein</fullName>
    </submittedName>
</protein>
<keyword evidence="4" id="KW-1185">Reference proteome</keyword>
<accession>A0ABW5SDS3</accession>
<reference evidence="4" key="1">
    <citation type="journal article" date="2019" name="Int. J. Syst. Evol. Microbiol.">
        <title>The Global Catalogue of Microorganisms (GCM) 10K type strain sequencing project: providing services to taxonomists for standard genome sequencing and annotation.</title>
        <authorList>
            <consortium name="The Broad Institute Genomics Platform"/>
            <consortium name="The Broad Institute Genome Sequencing Center for Infectious Disease"/>
            <person name="Wu L."/>
            <person name="Ma J."/>
        </authorList>
    </citation>
    <scope>NUCLEOTIDE SEQUENCE [LARGE SCALE GENOMIC DNA]</scope>
    <source>
        <strain evidence="4">KCTC 42255</strain>
    </source>
</reference>
<evidence type="ECO:0000259" key="2">
    <source>
        <dbReference type="Pfam" id="PF16036"/>
    </source>
</evidence>